<keyword evidence="3" id="KW-1185">Reference proteome</keyword>
<keyword evidence="1" id="KW-0732">Signal</keyword>
<feature type="signal peptide" evidence="1">
    <location>
        <begin position="1"/>
        <end position="18"/>
    </location>
</feature>
<organism evidence="2 3">
    <name type="scientific">Flavobacterium amnicola</name>
    <dbReference type="NCBI Taxonomy" id="2506422"/>
    <lineage>
        <taxon>Bacteria</taxon>
        <taxon>Pseudomonadati</taxon>
        <taxon>Bacteroidota</taxon>
        <taxon>Flavobacteriia</taxon>
        <taxon>Flavobacteriales</taxon>
        <taxon>Flavobacteriaceae</taxon>
        <taxon>Flavobacterium</taxon>
    </lineage>
</organism>
<reference evidence="3" key="1">
    <citation type="submission" date="2019-01" db="EMBL/GenBank/DDBJ databases">
        <title>Cytophagaceae bacterium strain CAR-16.</title>
        <authorList>
            <person name="Chen W.-M."/>
        </authorList>
    </citation>
    <scope>NUCLEOTIDE SEQUENCE [LARGE SCALE GENOMIC DNA]</scope>
    <source>
        <strain evidence="3">LLJ-11</strain>
    </source>
</reference>
<evidence type="ECO:0000313" key="3">
    <source>
        <dbReference type="Proteomes" id="UP000290283"/>
    </source>
</evidence>
<dbReference type="RefSeq" id="WP_129434592.1">
    <property type="nucleotide sequence ID" value="NZ_SBKO01000001.1"/>
</dbReference>
<evidence type="ECO:0000313" key="2">
    <source>
        <dbReference type="EMBL" id="RXR21075.1"/>
    </source>
</evidence>
<comment type="caution">
    <text evidence="2">The sequence shown here is derived from an EMBL/GenBank/DDBJ whole genome shotgun (WGS) entry which is preliminary data.</text>
</comment>
<dbReference type="AlphaFoldDB" id="A0A4Q1K6J6"/>
<dbReference type="EMBL" id="SBKO01000001">
    <property type="protein sequence ID" value="RXR21075.1"/>
    <property type="molecule type" value="Genomic_DNA"/>
</dbReference>
<sequence length="275" mass="28772">MKTYILSIFSLIPTLISAQIGIGTNTPLEKLHVAGATSGVRIEGLNAPNNPSNMGTGSSSRVYADAEGDLVLGTATSDVEVLFSPDNYLSDAEDTGGADANVINQTGTGSGYTIAGWPRVVGAGSSNFTLTRNAIIEINYSVSWNIEKSNIPVNDQHARIVQTFLYLIKEDAPGAGLVQFDIDGNPVSGDPAFTYPLGINGQFYTNGADGGGAADEGAYQGFHNTGTDYVKLGPGRYRPMFAAQLAVGNTSGTGAVQMFLGTGNDEVQVIAHYYN</sequence>
<accession>A0A4Q1K6J6</accession>
<dbReference type="OrthoDB" id="1330243at2"/>
<gene>
    <name evidence="2" type="ORF">EQG63_03810</name>
</gene>
<protein>
    <submittedName>
        <fullName evidence="2">Uncharacterized protein</fullName>
    </submittedName>
</protein>
<evidence type="ECO:0000256" key="1">
    <source>
        <dbReference type="SAM" id="SignalP"/>
    </source>
</evidence>
<name>A0A4Q1K6J6_9FLAO</name>
<feature type="chain" id="PRO_5020809134" evidence="1">
    <location>
        <begin position="19"/>
        <end position="275"/>
    </location>
</feature>
<dbReference type="Proteomes" id="UP000290283">
    <property type="component" value="Unassembled WGS sequence"/>
</dbReference>
<proteinExistence type="predicted"/>